<dbReference type="InterPro" id="IPR006747">
    <property type="entry name" value="DUF599"/>
</dbReference>
<dbReference type="EMBL" id="VMNH01000021">
    <property type="protein sequence ID" value="TVO71443.1"/>
    <property type="molecule type" value="Genomic_DNA"/>
</dbReference>
<sequence length="244" mass="28090">MNEFILFSKAHWESILAFFWFLVCFYGYMLYSQRMAATTHCLSSVLHQYRQEWMEHMLSREVRVADTTVLSNLERSVAFFASSTMLILAGLMTVMGSTDKVIDMVADVPFAIVASRAEWEMKLVLLVGLFMYAFFKFTWSLRQYGFCAVMLGGAPTPDNQVSDRERKAYAIRIARVASLAANNFNQGLRTYYFSLAVIGWFINPWLFLALSTGIVWVLYRREFKSRTLEELITSRAEEGTSDPL</sequence>
<keyword evidence="1" id="KW-1133">Transmembrane helix</keyword>
<dbReference type="Pfam" id="PF04654">
    <property type="entry name" value="DUF599"/>
    <property type="match status" value="1"/>
</dbReference>
<name>A0A558DYG4_9GAMM</name>
<accession>A0A558DYG4</accession>
<evidence type="ECO:0000256" key="1">
    <source>
        <dbReference type="SAM" id="Phobius"/>
    </source>
</evidence>
<feature type="transmembrane region" description="Helical" evidence="1">
    <location>
        <begin position="123"/>
        <end position="141"/>
    </location>
</feature>
<keyword evidence="1" id="KW-0812">Transmembrane</keyword>
<gene>
    <name evidence="2" type="ORF">FHP88_14065</name>
</gene>
<feature type="transmembrane region" description="Helical" evidence="1">
    <location>
        <begin position="191"/>
        <end position="219"/>
    </location>
</feature>
<comment type="caution">
    <text evidence="2">The sequence shown here is derived from an EMBL/GenBank/DDBJ whole genome shotgun (WGS) entry which is preliminary data.</text>
</comment>
<protein>
    <submittedName>
        <fullName evidence="2">DUF599 family protein</fullName>
    </submittedName>
</protein>
<evidence type="ECO:0000313" key="2">
    <source>
        <dbReference type="EMBL" id="TVO71443.1"/>
    </source>
</evidence>
<feature type="transmembrane region" description="Helical" evidence="1">
    <location>
        <begin position="12"/>
        <end position="31"/>
    </location>
</feature>
<evidence type="ECO:0000313" key="3">
    <source>
        <dbReference type="Proteomes" id="UP000316649"/>
    </source>
</evidence>
<dbReference type="PANTHER" id="PTHR31881">
    <property type="match status" value="1"/>
</dbReference>
<dbReference type="Proteomes" id="UP000316649">
    <property type="component" value="Unassembled WGS sequence"/>
</dbReference>
<dbReference type="OrthoDB" id="8524743at2"/>
<organism evidence="2 3">
    <name type="scientific">Sedimenticola selenatireducens</name>
    <dbReference type="NCBI Taxonomy" id="191960"/>
    <lineage>
        <taxon>Bacteria</taxon>
        <taxon>Pseudomonadati</taxon>
        <taxon>Pseudomonadota</taxon>
        <taxon>Gammaproteobacteria</taxon>
        <taxon>Chromatiales</taxon>
        <taxon>Sedimenticolaceae</taxon>
        <taxon>Sedimenticola</taxon>
    </lineage>
</organism>
<keyword evidence="1" id="KW-0472">Membrane</keyword>
<dbReference type="RefSeq" id="WP_144359728.1">
    <property type="nucleotide sequence ID" value="NZ_VMNH01000021.1"/>
</dbReference>
<proteinExistence type="predicted"/>
<dbReference type="AlphaFoldDB" id="A0A558DYG4"/>
<dbReference type="PANTHER" id="PTHR31881:SF6">
    <property type="entry name" value="OS09G0494600 PROTEIN"/>
    <property type="match status" value="1"/>
</dbReference>
<keyword evidence="3" id="KW-1185">Reference proteome</keyword>
<reference evidence="2 3" key="1">
    <citation type="submission" date="2019-07" db="EMBL/GenBank/DDBJ databases">
        <title>The pathways for chlorine oxyanion respiration interact through the shared metabolite chlorate.</title>
        <authorList>
            <person name="Barnum T.P."/>
            <person name="Cheng Y."/>
            <person name="Hill K.A."/>
            <person name="Lucas L.N."/>
            <person name="Carlson H.K."/>
            <person name="Coates J.D."/>
        </authorList>
    </citation>
    <scope>NUCLEOTIDE SEQUENCE [LARGE SCALE GENOMIC DNA]</scope>
    <source>
        <strain evidence="2 3">BK-1</strain>
    </source>
</reference>